<feature type="compositionally biased region" description="Basic and acidic residues" evidence="1">
    <location>
        <begin position="241"/>
        <end position="267"/>
    </location>
</feature>
<keyword evidence="3" id="KW-1185">Reference proteome</keyword>
<gene>
    <name evidence="2" type="ORF">OJ962_24680</name>
</gene>
<sequence length="1126" mass="118289">PARAGAGGSLATAAGDSAASPAGAPEAAPPVVNKNPHADPNFQAMKGKAQAAGGGAKAHSPAAAGAAAAQAAAVGPANDVQSQAAAAQVDEMSTKQPGAFDRAAFIQAVKQAVDASTPKNLEEADEFKKGGAGQVAGQVSGLVKDGKQESEKDIKDATAAAPDASKGQAKPVQPMASEPVGEKAATVGAQGAMPPPTPAAATDLSAGPDSVDAKMAEAEVTDEQLQKSNEPDFKQALTARDAAKEHSAQAPQDFRKDEKDVLGKAKGDAATAEGAGLQGMQGARGKAFAQVRSHKQGAKSDDEAKRAKVATDIQGIYERTKGDVQKTLDGLDGKVDAAFSQGEGAARKKFEDYVGARMDAYKEDRYGGLGGGALWLKDKLLGMPDEVNRFYAEGKTRYLKDMDGVIGKVADVVGAGLTAARARIAQGQAEIKKYVAQLPQDLQKVGKEAEEKLSGQFEQLSADVDSKQSELIDTLAKKYVESRDALDARIDEMKAANRGLVDKAMEAVAGVVKTILQLKNMLMGVLAKAADVIGDIIADPIGFLGKLVDGVKAGLQRFVGNIANHLQKGLMGWLFGALGDAGIQLPKSFDLKGILDLVLQVLGLTYRNIRARVVKLVGEPMVARLESTVEVFKTLVTEGPAGLWKWIMKKVGDLEELVLGQIKDFIIEKVIKAGITWLIAFLNPAAAFIKACKAIYDIVMFLLERGSEIMNFVRSILDSVGAIAKGNIGIVAEKVESSLSKALPLAISFLASLLGLGGISEKIRSVIQKVQAPINKAVDFVVMGAVKGAKKLFGGAMNWAKGKVKAGKDWVKGKAQSVKDRLKGKPGKVEGEGDDPRSADQKQQALEAAAEEVNALAKQPDAKRADIEAALPAIKERHALKSLKLFDEKGETRVEATINPRLERPIPLAPEDAEALMAKLVTLRAPGGQRFSEKEADLIVRQLAKSSGGTAVAGHIMSGRFDGFSGYTKVVSKCKVSTDIDAALMALHRADAILSGTPGARLIFEDTQDKVAPKHDVDLGVVDPNGRYSVIYQFGHATGSGNIASKATKGAAQLAPVTATRKIVEVLVFGKAAPEERGGQMVIDDGSKAYFDAHGFDRGLSDWPGRNPGMELHVTFATGETIIYPK</sequence>
<organism evidence="2 3">
    <name type="scientific">Solirubrobacter deserti</name>
    <dbReference type="NCBI Taxonomy" id="2282478"/>
    <lineage>
        <taxon>Bacteria</taxon>
        <taxon>Bacillati</taxon>
        <taxon>Actinomycetota</taxon>
        <taxon>Thermoleophilia</taxon>
        <taxon>Solirubrobacterales</taxon>
        <taxon>Solirubrobacteraceae</taxon>
        <taxon>Solirubrobacter</taxon>
    </lineage>
</organism>
<feature type="region of interest" description="Disordered" evidence="1">
    <location>
        <begin position="1"/>
        <end position="62"/>
    </location>
</feature>
<feature type="compositionally biased region" description="Basic and acidic residues" evidence="1">
    <location>
        <begin position="144"/>
        <end position="156"/>
    </location>
</feature>
<dbReference type="Proteomes" id="UP001147700">
    <property type="component" value="Unassembled WGS sequence"/>
</dbReference>
<evidence type="ECO:0000313" key="2">
    <source>
        <dbReference type="EMBL" id="MDA0140715.1"/>
    </source>
</evidence>
<dbReference type="PANTHER" id="PTHR47372">
    <property type="entry name" value="DAUER UP-REGULATED-RELATED"/>
    <property type="match status" value="1"/>
</dbReference>
<comment type="caution">
    <text evidence="2">The sequence shown here is derived from an EMBL/GenBank/DDBJ whole genome shotgun (WGS) entry which is preliminary data.</text>
</comment>
<feature type="non-terminal residue" evidence="2">
    <location>
        <position position="1"/>
    </location>
</feature>
<protein>
    <submittedName>
        <fullName evidence="2">Uncharacterized protein</fullName>
    </submittedName>
</protein>
<evidence type="ECO:0000256" key="1">
    <source>
        <dbReference type="SAM" id="MobiDB-lite"/>
    </source>
</evidence>
<feature type="compositionally biased region" description="Low complexity" evidence="1">
    <location>
        <begin position="9"/>
        <end position="30"/>
    </location>
</feature>
<reference evidence="2" key="1">
    <citation type="submission" date="2022-10" db="EMBL/GenBank/DDBJ databases">
        <title>The WGS of Solirubrobacter sp. CPCC 204708.</title>
        <authorList>
            <person name="Jiang Z."/>
        </authorList>
    </citation>
    <scope>NUCLEOTIDE SEQUENCE</scope>
    <source>
        <strain evidence="2">CPCC 204708</strain>
    </source>
</reference>
<feature type="region of interest" description="Disordered" evidence="1">
    <location>
        <begin position="815"/>
        <end position="839"/>
    </location>
</feature>
<name>A0ABT4RQ81_9ACTN</name>
<feature type="compositionally biased region" description="Low complexity" evidence="1">
    <location>
        <begin position="43"/>
        <end position="62"/>
    </location>
</feature>
<proteinExistence type="predicted"/>
<feature type="region of interest" description="Disordered" evidence="1">
    <location>
        <begin position="138"/>
        <end position="306"/>
    </location>
</feature>
<dbReference type="PANTHER" id="PTHR47372:SF11">
    <property type="entry name" value="RE19971P"/>
    <property type="match status" value="1"/>
</dbReference>
<accession>A0ABT4RQ81</accession>
<dbReference type="Gene3D" id="1.20.120.20">
    <property type="entry name" value="Apolipoprotein"/>
    <property type="match status" value="1"/>
</dbReference>
<dbReference type="EMBL" id="JAPCID010000044">
    <property type="protein sequence ID" value="MDA0140715.1"/>
    <property type="molecule type" value="Genomic_DNA"/>
</dbReference>
<dbReference type="RefSeq" id="WP_270006670.1">
    <property type="nucleotide sequence ID" value="NZ_JAPCID010000044.1"/>
</dbReference>
<evidence type="ECO:0000313" key="3">
    <source>
        <dbReference type="Proteomes" id="UP001147700"/>
    </source>
</evidence>